<proteinExistence type="predicted"/>
<keyword evidence="3" id="KW-1185">Reference proteome</keyword>
<dbReference type="RefSeq" id="WP_075527580.1">
    <property type="nucleotide sequence ID" value="NZ_CP017560.1"/>
</dbReference>
<dbReference type="Pfam" id="PF14588">
    <property type="entry name" value="YjgF_endoribonc"/>
    <property type="match status" value="1"/>
</dbReference>
<dbReference type="CDD" id="cd02199">
    <property type="entry name" value="YjgF_YER057c_UK114_like_1"/>
    <property type="match status" value="1"/>
</dbReference>
<sequence length="152" mass="16749">MSIYKRLRELEIVLPTPPKPAGLYVPCRLMGNVLYTSGQDCRIDGKLAYEGKLGRDLTVEQGYDAARLTMLNCLAVIEQEIGDLNRIKQIIKLLSFVNSTDSFIAQPSVINGASQVLIDVFGEAGKHARTALSANSLPFNIPLEIEMIVEIK</sequence>
<protein>
    <recommendedName>
        <fullName evidence="1">Endoribonuclease L-PSP/chorismate mutase-like domain-containing protein</fullName>
    </recommendedName>
</protein>
<feature type="domain" description="Endoribonuclease L-PSP/chorismate mutase-like" evidence="1">
    <location>
        <begin position="14"/>
        <end position="141"/>
    </location>
</feature>
<gene>
    <name evidence="2" type="ORF">BI350_07785</name>
</gene>
<dbReference type="Gene3D" id="3.30.1330.40">
    <property type="entry name" value="RutC-like"/>
    <property type="match status" value="1"/>
</dbReference>
<reference evidence="2 3" key="1">
    <citation type="submission" date="2016-09" db="EMBL/GenBank/DDBJ databases">
        <title>Complete genome sequence of the Lysinibacillus sphaericus LMG 22257, a specie of Bacillus with ureolytic activity that can effectively biodeposit calcium carbonate.</title>
        <authorList>
            <person name="Yan W."/>
        </authorList>
    </citation>
    <scope>NUCLEOTIDE SEQUENCE [LARGE SCALE GENOMIC DNA]</scope>
    <source>
        <strain evidence="2 3">LMG 22257</strain>
    </source>
</reference>
<dbReference type="InterPro" id="IPR013813">
    <property type="entry name" value="Endoribo_LPSP/chorism_mut-like"/>
</dbReference>
<dbReference type="EMBL" id="CP017560">
    <property type="protein sequence ID" value="AOV07449.1"/>
    <property type="molecule type" value="Genomic_DNA"/>
</dbReference>
<dbReference type="SUPFAM" id="SSF55298">
    <property type="entry name" value="YjgF-like"/>
    <property type="match status" value="1"/>
</dbReference>
<evidence type="ECO:0000313" key="2">
    <source>
        <dbReference type="EMBL" id="AOV07449.1"/>
    </source>
</evidence>
<evidence type="ECO:0000313" key="3">
    <source>
        <dbReference type="Proteomes" id="UP000185746"/>
    </source>
</evidence>
<dbReference type="AlphaFoldDB" id="A0A1D8JFG9"/>
<dbReference type="PANTHER" id="PTHR43760">
    <property type="entry name" value="ENDORIBONUCLEASE-RELATED"/>
    <property type="match status" value="1"/>
</dbReference>
<dbReference type="Proteomes" id="UP000185746">
    <property type="component" value="Chromosome"/>
</dbReference>
<organism evidence="2 3">
    <name type="scientific">Sporosarcina ureilytica</name>
    <dbReference type="NCBI Taxonomy" id="298596"/>
    <lineage>
        <taxon>Bacteria</taxon>
        <taxon>Bacillati</taxon>
        <taxon>Bacillota</taxon>
        <taxon>Bacilli</taxon>
        <taxon>Bacillales</taxon>
        <taxon>Caryophanaceae</taxon>
        <taxon>Sporosarcina</taxon>
    </lineage>
</organism>
<evidence type="ECO:0000259" key="1">
    <source>
        <dbReference type="Pfam" id="PF14588"/>
    </source>
</evidence>
<dbReference type="KEGG" id="surl:BI350_07785"/>
<accession>A0A1D8JFG9</accession>
<dbReference type="InterPro" id="IPR035959">
    <property type="entry name" value="RutC-like_sf"/>
</dbReference>
<name>A0A1D8JFG9_9BACL</name>
<dbReference type="PANTHER" id="PTHR43760:SF1">
    <property type="entry name" value="ENDORIBONUCLEASE L-PSP_CHORISMATE MUTASE-LIKE DOMAIN-CONTAINING PROTEIN"/>
    <property type="match status" value="1"/>
</dbReference>